<protein>
    <submittedName>
        <fullName evidence="3">Uncharacterized protein</fullName>
    </submittedName>
</protein>
<evidence type="ECO:0000313" key="2">
    <source>
        <dbReference type="EMBL" id="GBU06187.1"/>
    </source>
</evidence>
<reference evidence="2 5" key="1">
    <citation type="journal article" date="2018" name="Int. J. Syst. Evol. Microbiol.">
        <title>Draft Genome Sequence of Faecalimonas umbilicata JCM 30896T, an Acetate-Producing Bacterium Isolated from Human Feces.</title>
        <authorList>
            <person name="Sakamoto M."/>
            <person name="Ikeyama N."/>
            <person name="Yuki M."/>
            <person name="Ohkuma M."/>
        </authorList>
    </citation>
    <scope>NUCLEOTIDE SEQUENCE [LARGE SCALE GENOMIC DNA]</scope>
    <source>
        <strain evidence="2 5">EGH7</strain>
    </source>
</reference>
<keyword evidence="1" id="KW-0812">Transmembrane</keyword>
<evidence type="ECO:0000256" key="1">
    <source>
        <dbReference type="SAM" id="Phobius"/>
    </source>
</evidence>
<dbReference type="AlphaFoldDB" id="A0A4R3JCN8"/>
<keyword evidence="1" id="KW-0472">Membrane</keyword>
<keyword evidence="1" id="KW-1133">Transmembrane helix</keyword>
<accession>A0A4R3JCN8</accession>
<evidence type="ECO:0000313" key="3">
    <source>
        <dbReference type="EMBL" id="TCS63728.1"/>
    </source>
</evidence>
<evidence type="ECO:0000313" key="4">
    <source>
        <dbReference type="Proteomes" id="UP000294613"/>
    </source>
</evidence>
<dbReference type="EMBL" id="SLZV01000028">
    <property type="protein sequence ID" value="TCS63728.1"/>
    <property type="molecule type" value="Genomic_DNA"/>
</dbReference>
<comment type="caution">
    <text evidence="3">The sequence shown here is derived from an EMBL/GenBank/DDBJ whole genome shotgun (WGS) entry which is preliminary data.</text>
</comment>
<name>A0A4R3JCN8_9FIRM</name>
<dbReference type="Proteomes" id="UP000294613">
    <property type="component" value="Unassembled WGS sequence"/>
</dbReference>
<gene>
    <name evidence="3" type="ORF">EDD74_12841</name>
    <name evidence="2" type="ORF">FAEUMB_27280</name>
</gene>
<reference evidence="3 4" key="2">
    <citation type="submission" date="2019-03" db="EMBL/GenBank/DDBJ databases">
        <title>Genomic Encyclopedia of Type Strains, Phase IV (KMG-IV): sequencing the most valuable type-strain genomes for metagenomic binning, comparative biology and taxonomic classification.</title>
        <authorList>
            <person name="Goeker M."/>
        </authorList>
    </citation>
    <scope>NUCLEOTIDE SEQUENCE [LARGE SCALE GENOMIC DNA]</scope>
    <source>
        <strain evidence="3 4">DSM 103426</strain>
    </source>
</reference>
<sequence length="242" mass="28394">MKEQKKSSWGAAMVSFFKEYLFNFSGPGHLYYDENLTNEGKRKKNYIWRVLLLVTAVGVALLPFIAWNMFVPDVLWAKIVAVVVCEGYVVFIISMEIIQIKDELKEDMLKIGGYKITPKGSISLFKEIDFKIVQTEYSYTILISKKPLKWLYKKFYVTIYGRHGKVKKIELVRADKKYSTKYETMNDTVLEKLQEENNRFLRKCLGIPSKKSMSGVEYHYEWGQIQSFYDNRSCRIGIVIMF</sequence>
<organism evidence="3 4">
    <name type="scientific">Faecalimonas umbilicata</name>
    <dbReference type="NCBI Taxonomy" id="1912855"/>
    <lineage>
        <taxon>Bacteria</taxon>
        <taxon>Bacillati</taxon>
        <taxon>Bacillota</taxon>
        <taxon>Clostridia</taxon>
        <taxon>Lachnospirales</taxon>
        <taxon>Lachnospiraceae</taxon>
        <taxon>Faecalimonas</taxon>
    </lineage>
</organism>
<dbReference type="EMBL" id="BHEO01000008">
    <property type="protein sequence ID" value="GBU06187.1"/>
    <property type="molecule type" value="Genomic_DNA"/>
</dbReference>
<proteinExistence type="predicted"/>
<evidence type="ECO:0000313" key="5">
    <source>
        <dbReference type="Proteomes" id="UP000702954"/>
    </source>
</evidence>
<dbReference type="Proteomes" id="UP000702954">
    <property type="component" value="Unassembled WGS sequence"/>
</dbReference>
<feature type="transmembrane region" description="Helical" evidence="1">
    <location>
        <begin position="46"/>
        <end position="70"/>
    </location>
</feature>
<dbReference type="RefSeq" id="WP_116442234.1">
    <property type="nucleotide sequence ID" value="NZ_BHEO01000008.1"/>
</dbReference>
<feature type="transmembrane region" description="Helical" evidence="1">
    <location>
        <begin position="76"/>
        <end position="98"/>
    </location>
</feature>
<keyword evidence="5" id="KW-1185">Reference proteome</keyword>